<gene>
    <name evidence="1" type="ORF">CYMTET_36159</name>
</gene>
<accession>A0AAE0CHW6</accession>
<evidence type="ECO:0000313" key="1">
    <source>
        <dbReference type="EMBL" id="KAK3254629.1"/>
    </source>
</evidence>
<organism evidence="1 2">
    <name type="scientific">Cymbomonas tetramitiformis</name>
    <dbReference type="NCBI Taxonomy" id="36881"/>
    <lineage>
        <taxon>Eukaryota</taxon>
        <taxon>Viridiplantae</taxon>
        <taxon>Chlorophyta</taxon>
        <taxon>Pyramimonadophyceae</taxon>
        <taxon>Pyramimonadales</taxon>
        <taxon>Pyramimonadaceae</taxon>
        <taxon>Cymbomonas</taxon>
    </lineage>
</organism>
<sequence>MTPVEADYLIETRLKRTSQFEGTIAKNENIWKLKHDTKFNLTRMWTSLRKRYNVEIEAYRSYYYACNKE</sequence>
<protein>
    <submittedName>
        <fullName evidence="1">Uncharacterized protein</fullName>
    </submittedName>
</protein>
<reference evidence="1 2" key="1">
    <citation type="journal article" date="2015" name="Genome Biol. Evol.">
        <title>Comparative Genomics of a Bacterivorous Green Alga Reveals Evolutionary Causalities and Consequences of Phago-Mixotrophic Mode of Nutrition.</title>
        <authorList>
            <person name="Burns J.A."/>
            <person name="Paasch A."/>
            <person name="Narechania A."/>
            <person name="Kim E."/>
        </authorList>
    </citation>
    <scope>NUCLEOTIDE SEQUENCE [LARGE SCALE GENOMIC DNA]</scope>
    <source>
        <strain evidence="1 2">PLY_AMNH</strain>
    </source>
</reference>
<comment type="caution">
    <text evidence="1">The sequence shown here is derived from an EMBL/GenBank/DDBJ whole genome shotgun (WGS) entry which is preliminary data.</text>
</comment>
<name>A0AAE0CHW6_9CHLO</name>
<dbReference type="EMBL" id="LGRX02023343">
    <property type="protein sequence ID" value="KAK3254629.1"/>
    <property type="molecule type" value="Genomic_DNA"/>
</dbReference>
<dbReference type="AlphaFoldDB" id="A0AAE0CHW6"/>
<proteinExistence type="predicted"/>
<keyword evidence="2" id="KW-1185">Reference proteome</keyword>
<dbReference type="Proteomes" id="UP001190700">
    <property type="component" value="Unassembled WGS sequence"/>
</dbReference>
<evidence type="ECO:0000313" key="2">
    <source>
        <dbReference type="Proteomes" id="UP001190700"/>
    </source>
</evidence>